<proteinExistence type="predicted"/>
<feature type="compositionally biased region" description="Acidic residues" evidence="1">
    <location>
        <begin position="33"/>
        <end position="42"/>
    </location>
</feature>
<organism evidence="2 3">
    <name type="scientific">Arachis hypogaea</name>
    <name type="common">Peanut</name>
    <dbReference type="NCBI Taxonomy" id="3818"/>
    <lineage>
        <taxon>Eukaryota</taxon>
        <taxon>Viridiplantae</taxon>
        <taxon>Streptophyta</taxon>
        <taxon>Embryophyta</taxon>
        <taxon>Tracheophyta</taxon>
        <taxon>Spermatophyta</taxon>
        <taxon>Magnoliopsida</taxon>
        <taxon>eudicotyledons</taxon>
        <taxon>Gunneridae</taxon>
        <taxon>Pentapetalae</taxon>
        <taxon>rosids</taxon>
        <taxon>fabids</taxon>
        <taxon>Fabales</taxon>
        <taxon>Fabaceae</taxon>
        <taxon>Papilionoideae</taxon>
        <taxon>50 kb inversion clade</taxon>
        <taxon>dalbergioids sensu lato</taxon>
        <taxon>Dalbergieae</taxon>
        <taxon>Pterocarpus clade</taxon>
        <taxon>Arachis</taxon>
    </lineage>
</organism>
<dbReference type="EMBL" id="SDMP01000020">
    <property type="protein sequence ID" value="RYQ85396.1"/>
    <property type="molecule type" value="Genomic_DNA"/>
</dbReference>
<gene>
    <name evidence="2" type="ORF">Ahy_B10g104956</name>
</gene>
<dbReference type="AlphaFoldDB" id="A0A444X6S6"/>
<name>A0A444X6S6_ARAHY</name>
<comment type="caution">
    <text evidence="2">The sequence shown here is derived from an EMBL/GenBank/DDBJ whole genome shotgun (WGS) entry which is preliminary data.</text>
</comment>
<sequence length="83" mass="8775">MSFVSRCVAASRVQLAAVASPSEARTERGASEREDECERGDAEEGLPPFCLAAVERLQPPRLVSVAAKLQPPPSLLGVTVIAE</sequence>
<keyword evidence="3" id="KW-1185">Reference proteome</keyword>
<accession>A0A444X6S6</accession>
<feature type="region of interest" description="Disordered" evidence="1">
    <location>
        <begin position="19"/>
        <end position="42"/>
    </location>
</feature>
<protein>
    <submittedName>
        <fullName evidence="2">Uncharacterized protein</fullName>
    </submittedName>
</protein>
<reference evidence="2 3" key="1">
    <citation type="submission" date="2019-01" db="EMBL/GenBank/DDBJ databases">
        <title>Sequencing of cultivated peanut Arachis hypogaea provides insights into genome evolution and oil improvement.</title>
        <authorList>
            <person name="Chen X."/>
        </authorList>
    </citation>
    <scope>NUCLEOTIDE SEQUENCE [LARGE SCALE GENOMIC DNA]</scope>
    <source>
        <strain evidence="3">cv. Fuhuasheng</strain>
        <tissue evidence="2">Leaves</tissue>
    </source>
</reference>
<evidence type="ECO:0000256" key="1">
    <source>
        <dbReference type="SAM" id="MobiDB-lite"/>
    </source>
</evidence>
<dbReference type="Proteomes" id="UP000289738">
    <property type="component" value="Chromosome B10"/>
</dbReference>
<evidence type="ECO:0000313" key="3">
    <source>
        <dbReference type="Proteomes" id="UP000289738"/>
    </source>
</evidence>
<evidence type="ECO:0000313" key="2">
    <source>
        <dbReference type="EMBL" id="RYQ85396.1"/>
    </source>
</evidence>